<dbReference type="Gene3D" id="2.30.38.10">
    <property type="entry name" value="Luciferase, Domain 3"/>
    <property type="match status" value="1"/>
</dbReference>
<evidence type="ECO:0000313" key="4">
    <source>
        <dbReference type="Proteomes" id="UP001189624"/>
    </source>
</evidence>
<dbReference type="GO" id="GO:0009507">
    <property type="term" value="C:chloroplast"/>
    <property type="evidence" value="ECO:0007669"/>
    <property type="project" value="TreeGrafter"/>
</dbReference>
<dbReference type="EMBL" id="OY731400">
    <property type="protein sequence ID" value="CAJ1938716.1"/>
    <property type="molecule type" value="Genomic_DNA"/>
</dbReference>
<dbReference type="InterPro" id="IPR020845">
    <property type="entry name" value="AMP-binding_CS"/>
</dbReference>
<dbReference type="Gene3D" id="3.40.50.12780">
    <property type="entry name" value="N-terminal domain of ligase-like"/>
    <property type="match status" value="1"/>
</dbReference>
<dbReference type="Pfam" id="PF00501">
    <property type="entry name" value="AMP-binding"/>
    <property type="match status" value="1"/>
</dbReference>
<accession>A0AA86SG49</accession>
<dbReference type="Gramene" id="rna-AYBTSS11_LOCUS8736">
    <property type="protein sequence ID" value="CAJ1938716.1"/>
    <property type="gene ID" value="gene-AYBTSS11_LOCUS8736"/>
</dbReference>
<dbReference type="PROSITE" id="PS00455">
    <property type="entry name" value="AMP_BINDING"/>
    <property type="match status" value="1"/>
</dbReference>
<dbReference type="Gene3D" id="3.40.50.980">
    <property type="match status" value="1"/>
</dbReference>
<dbReference type="SUPFAM" id="SSF56801">
    <property type="entry name" value="Acetyl-CoA synthetase-like"/>
    <property type="match status" value="1"/>
</dbReference>
<evidence type="ECO:0000313" key="3">
    <source>
        <dbReference type="EMBL" id="CAJ1938716.1"/>
    </source>
</evidence>
<dbReference type="InterPro" id="IPR042099">
    <property type="entry name" value="ANL_N_sf"/>
</dbReference>
<feature type="signal peptide" evidence="1">
    <location>
        <begin position="1"/>
        <end position="19"/>
    </location>
</feature>
<evidence type="ECO:0000256" key="1">
    <source>
        <dbReference type="SAM" id="SignalP"/>
    </source>
</evidence>
<dbReference type="InterPro" id="IPR000873">
    <property type="entry name" value="AMP-dep_synth/lig_dom"/>
</dbReference>
<gene>
    <name evidence="3" type="ORF">AYBTSS11_LOCUS8736</name>
</gene>
<keyword evidence="4" id="KW-1185">Reference proteome</keyword>
<proteinExistence type="predicted"/>
<protein>
    <recommendedName>
        <fullName evidence="2">AMP-dependent synthetase/ligase domain-containing protein</fullName>
    </recommendedName>
</protein>
<dbReference type="Proteomes" id="UP001189624">
    <property type="component" value="Chromosome 3"/>
</dbReference>
<dbReference type="GO" id="GO:0030497">
    <property type="term" value="P:fatty acid elongation"/>
    <property type="evidence" value="ECO:0007669"/>
    <property type="project" value="TreeGrafter"/>
</dbReference>
<sequence>MKYYTILILPILIAEQCYVYEPINSDSIATLTYTSGTTGNPKGVMLTHQNLLHQIKNLWDIVPAKVGDRFLSMLPPWHAYERACEYFIFTNGIQQVYTNMRNLKVSDILSGIMKQITTSSAVRKLVALTFIRVSLAYMDYKRIYEGKCLTTNKKQASYVYSMMDWLWARIIAALLFPVHILAKKLVYNKIHSAIGISKAGISGGGSLPWEVDKFFEAIGVKVQNGYGLTETSPVIAARRPECNVLGSVGHPIHQTKFKIVDSETDEVLPPGSKGILKVKGPQVMKGYFKNPVATSKALDGDGWLDTGDLGWIVPHHSSGRSRHSSGVIVVEGRAKDTIVLSTGLELEVVVATTCP</sequence>
<dbReference type="PANTHER" id="PTHR43813:SF1">
    <property type="entry name" value="ACYL-ACTIVATING ENZYME 16, CHLOROPLASTIC-RELATED"/>
    <property type="match status" value="1"/>
</dbReference>
<feature type="domain" description="AMP-dependent synthetase/ligase" evidence="2">
    <location>
        <begin position="21"/>
        <end position="288"/>
    </location>
</feature>
<organism evidence="3 4">
    <name type="scientific">Sphenostylis stenocarpa</name>
    <dbReference type="NCBI Taxonomy" id="92480"/>
    <lineage>
        <taxon>Eukaryota</taxon>
        <taxon>Viridiplantae</taxon>
        <taxon>Streptophyta</taxon>
        <taxon>Embryophyta</taxon>
        <taxon>Tracheophyta</taxon>
        <taxon>Spermatophyta</taxon>
        <taxon>Magnoliopsida</taxon>
        <taxon>eudicotyledons</taxon>
        <taxon>Gunneridae</taxon>
        <taxon>Pentapetalae</taxon>
        <taxon>rosids</taxon>
        <taxon>fabids</taxon>
        <taxon>Fabales</taxon>
        <taxon>Fabaceae</taxon>
        <taxon>Papilionoideae</taxon>
        <taxon>50 kb inversion clade</taxon>
        <taxon>NPAAA clade</taxon>
        <taxon>indigoferoid/millettioid clade</taxon>
        <taxon>Phaseoleae</taxon>
        <taxon>Sphenostylis</taxon>
    </lineage>
</organism>
<dbReference type="GO" id="GO:0008922">
    <property type="term" value="F:long-chain fatty acid [acyl-carrier-protein] ligase activity"/>
    <property type="evidence" value="ECO:0007669"/>
    <property type="project" value="TreeGrafter"/>
</dbReference>
<evidence type="ECO:0000259" key="2">
    <source>
        <dbReference type="Pfam" id="PF00501"/>
    </source>
</evidence>
<reference evidence="3" key="1">
    <citation type="submission" date="2023-10" db="EMBL/GenBank/DDBJ databases">
        <authorList>
            <person name="Domelevo Entfellner J.-B."/>
        </authorList>
    </citation>
    <scope>NUCLEOTIDE SEQUENCE</scope>
</reference>
<dbReference type="AlphaFoldDB" id="A0AA86SG49"/>
<dbReference type="PANTHER" id="PTHR43813">
    <property type="entry name" value="ACYL-ACTIVATING ENZYME 16, CHLOROPLASTIC-RELATED"/>
    <property type="match status" value="1"/>
</dbReference>
<keyword evidence="1" id="KW-0732">Signal</keyword>
<feature type="chain" id="PRO_5041712453" description="AMP-dependent synthetase/ligase domain-containing protein" evidence="1">
    <location>
        <begin position="20"/>
        <end position="355"/>
    </location>
</feature>
<dbReference type="InterPro" id="IPR052987">
    <property type="entry name" value="Chloroplast_AMP-bd_Enzymes"/>
</dbReference>
<name>A0AA86SG49_9FABA</name>